<dbReference type="InterPro" id="IPR018973">
    <property type="entry name" value="MZB"/>
</dbReference>
<dbReference type="PANTHER" id="PTHR47957">
    <property type="entry name" value="ATP-DEPENDENT HELICASE HRQ1"/>
    <property type="match status" value="1"/>
</dbReference>
<dbReference type="GO" id="GO:0006289">
    <property type="term" value="P:nucleotide-excision repair"/>
    <property type="evidence" value="ECO:0007669"/>
    <property type="project" value="TreeGrafter"/>
</dbReference>
<keyword evidence="6" id="KW-1185">Reference proteome</keyword>
<keyword evidence="1" id="KW-0547">Nucleotide-binding</keyword>
<dbReference type="SMART" id="SM00490">
    <property type="entry name" value="HELICc"/>
    <property type="match status" value="1"/>
</dbReference>
<evidence type="ECO:0000256" key="1">
    <source>
        <dbReference type="ARBA" id="ARBA00022741"/>
    </source>
</evidence>
<keyword evidence="2" id="KW-0067">ATP-binding</keyword>
<organism evidence="5 6">
    <name type="scientific">Halovenus aranensis</name>
    <dbReference type="NCBI Taxonomy" id="890420"/>
    <lineage>
        <taxon>Archaea</taxon>
        <taxon>Methanobacteriati</taxon>
        <taxon>Methanobacteriota</taxon>
        <taxon>Stenosarchaea group</taxon>
        <taxon>Halobacteria</taxon>
        <taxon>Halobacteriales</taxon>
        <taxon>Haloarculaceae</taxon>
        <taxon>Halovenus</taxon>
    </lineage>
</organism>
<dbReference type="AlphaFoldDB" id="A0A1G8XRU3"/>
<dbReference type="InterPro" id="IPR001650">
    <property type="entry name" value="Helicase_C-like"/>
</dbReference>
<dbReference type="RefSeq" id="WP_092703544.1">
    <property type="nucleotide sequence ID" value="NZ_FNFC01000012.1"/>
</dbReference>
<protein>
    <submittedName>
        <fullName evidence="5">DEAD/DEAH box helicase domain-containing protein</fullName>
    </submittedName>
</protein>
<dbReference type="InterPro" id="IPR027417">
    <property type="entry name" value="P-loop_NTPase"/>
</dbReference>
<name>A0A1G8XRU3_9EURY</name>
<evidence type="ECO:0000313" key="5">
    <source>
        <dbReference type="EMBL" id="SDJ93402.1"/>
    </source>
</evidence>
<dbReference type="Pfam" id="PF09369">
    <property type="entry name" value="MZB"/>
    <property type="match status" value="1"/>
</dbReference>
<dbReference type="PANTHER" id="PTHR47957:SF3">
    <property type="entry name" value="ATP-DEPENDENT HELICASE HRQ1"/>
    <property type="match status" value="1"/>
</dbReference>
<gene>
    <name evidence="5" type="ORF">SAMN05216226_11251</name>
</gene>
<sequence>MDETIAWLQDRPYYSGQVETHRVAPGSDASTRTVDLPDRLDRALEDQGITALYDHQAAAIDAVRDGDNVVLATPTASGKSLAYTVPAFERALSQGATTLYVAPQVALINDQEETLSAVARSLGFGTTVTVDQYTGRLTKQEKQAVRDRRPTLVLTTPDMLHYGLLAHSRRLWDWLFENLSMVVLDEVHEYRGVFGSHVGLVMRRLGRMCREFGADPQYVCCSATIDNPIQHAATVTGRSPDSFTLVDDDASATGPTHWLFWNPPEQSGGHGARRSSHTETKRLFVDLVDRGYQTAVFTRARQTAERYATDSARDLRERGEHDLADGIAAYQAALSNERRQELESGLHDGTVRGVWSTNALELGVDIGGLDAVVLDGYPGTRMATYQQAGRAGRGQEPSLVVLVAGEDQLDQYVMNHPESFFEGSPERAVANPHNDQLLPAHIRAAATESWLRPSDEAHFGDSFPGHVATLTDQGSLDRRQTSDGLRWLDAGDGSPQHEMSLRSVDDREITLVDTSRDERIGGLSLGDALRDAHTGAIYHHQGTTYEVANLDLRRDRATLRPTRAEYYTQVRHEKSMVVDDDREEKRLSTCEDVTVRFADVTMNKQITGFERRDSRSGEVLGQEALDVPETSLETRALYFTVPTDLKQRLLAADGSFPGAIHAAEHAMIALFPLLVVCDRRDIGGLSTPIHPHTDRSTVFIYDGYPGGVGLSRTGYDDIEGLMAETASMLADCSCSDGCPACVQSPHCGNGNDPLDKGLARELLDTVLDTD</sequence>
<evidence type="ECO:0000259" key="3">
    <source>
        <dbReference type="PROSITE" id="PS51192"/>
    </source>
</evidence>
<dbReference type="SUPFAM" id="SSF52540">
    <property type="entry name" value="P-loop containing nucleoside triphosphate hydrolases"/>
    <property type="match status" value="1"/>
</dbReference>
<dbReference type="CDD" id="cd18797">
    <property type="entry name" value="SF2_C_Hrq"/>
    <property type="match status" value="1"/>
</dbReference>
<dbReference type="Gene3D" id="3.40.50.300">
    <property type="entry name" value="P-loop containing nucleotide triphosphate hydrolases"/>
    <property type="match status" value="2"/>
</dbReference>
<dbReference type="STRING" id="890420.SAMN05216226_11251"/>
<dbReference type="OrthoDB" id="36796at2157"/>
<accession>A0A1G8XRU3</accession>
<dbReference type="GO" id="GO:0005524">
    <property type="term" value="F:ATP binding"/>
    <property type="evidence" value="ECO:0007669"/>
    <property type="project" value="UniProtKB-KW"/>
</dbReference>
<dbReference type="Pfam" id="PF00270">
    <property type="entry name" value="DEAD"/>
    <property type="match status" value="1"/>
</dbReference>
<dbReference type="GO" id="GO:0003676">
    <property type="term" value="F:nucleic acid binding"/>
    <property type="evidence" value="ECO:0007669"/>
    <property type="project" value="InterPro"/>
</dbReference>
<keyword evidence="5" id="KW-0378">Hydrolase</keyword>
<evidence type="ECO:0000259" key="4">
    <source>
        <dbReference type="PROSITE" id="PS51194"/>
    </source>
</evidence>
<dbReference type="EMBL" id="FNFC01000012">
    <property type="protein sequence ID" value="SDJ93402.1"/>
    <property type="molecule type" value="Genomic_DNA"/>
</dbReference>
<dbReference type="CDD" id="cd17923">
    <property type="entry name" value="DEXHc_Hrq1-like"/>
    <property type="match status" value="1"/>
</dbReference>
<keyword evidence="5" id="KW-0347">Helicase</keyword>
<dbReference type="GO" id="GO:0036297">
    <property type="term" value="P:interstrand cross-link repair"/>
    <property type="evidence" value="ECO:0007669"/>
    <property type="project" value="TreeGrafter"/>
</dbReference>
<reference evidence="5 6" key="1">
    <citation type="submission" date="2016-10" db="EMBL/GenBank/DDBJ databases">
        <authorList>
            <person name="de Groot N.N."/>
        </authorList>
    </citation>
    <scope>NUCLEOTIDE SEQUENCE [LARGE SCALE GENOMIC DNA]</scope>
    <source>
        <strain evidence="5 6">IBRC-M10015</strain>
    </source>
</reference>
<evidence type="ECO:0000256" key="2">
    <source>
        <dbReference type="ARBA" id="ARBA00022840"/>
    </source>
</evidence>
<evidence type="ECO:0000313" key="6">
    <source>
        <dbReference type="Proteomes" id="UP000198856"/>
    </source>
</evidence>
<dbReference type="SMART" id="SM00487">
    <property type="entry name" value="DEXDc"/>
    <property type="match status" value="1"/>
</dbReference>
<feature type="domain" description="Helicase ATP-binding" evidence="3">
    <location>
        <begin position="60"/>
        <end position="243"/>
    </location>
</feature>
<feature type="domain" description="Helicase C-terminal" evidence="4">
    <location>
        <begin position="279"/>
        <end position="438"/>
    </location>
</feature>
<dbReference type="Proteomes" id="UP000198856">
    <property type="component" value="Unassembled WGS sequence"/>
</dbReference>
<dbReference type="InterPro" id="IPR014001">
    <property type="entry name" value="Helicase_ATP-bd"/>
</dbReference>
<dbReference type="PROSITE" id="PS51192">
    <property type="entry name" value="HELICASE_ATP_BIND_1"/>
    <property type="match status" value="1"/>
</dbReference>
<dbReference type="GO" id="GO:0043138">
    <property type="term" value="F:3'-5' DNA helicase activity"/>
    <property type="evidence" value="ECO:0007669"/>
    <property type="project" value="TreeGrafter"/>
</dbReference>
<dbReference type="PROSITE" id="PS51194">
    <property type="entry name" value="HELICASE_CTER"/>
    <property type="match status" value="1"/>
</dbReference>
<proteinExistence type="predicted"/>
<dbReference type="Pfam" id="PF00271">
    <property type="entry name" value="Helicase_C"/>
    <property type="match status" value="1"/>
</dbReference>
<dbReference type="InterPro" id="IPR011545">
    <property type="entry name" value="DEAD/DEAH_box_helicase_dom"/>
</dbReference>